<evidence type="ECO:0000256" key="3">
    <source>
        <dbReference type="ARBA" id="ARBA00061018"/>
    </source>
</evidence>
<dbReference type="Proteomes" id="UP001341281">
    <property type="component" value="Chromosome 04"/>
</dbReference>
<gene>
    <name evidence="5" type="ORF">U9M48_018475</name>
</gene>
<feature type="binding site" evidence="4">
    <location>
        <position position="289"/>
    </location>
    <ligand>
        <name>Zn(2+)</name>
        <dbReference type="ChEBI" id="CHEBI:29105"/>
    </ligand>
</feature>
<dbReference type="GO" id="GO:0005740">
    <property type="term" value="C:mitochondrial envelope"/>
    <property type="evidence" value="ECO:0007669"/>
    <property type="project" value="InterPro"/>
</dbReference>
<dbReference type="PANTHER" id="PTHR10122:SF13">
    <property type="entry name" value="CYTOCHROME C OXIDASE SUBUNIT VB"/>
    <property type="match status" value="1"/>
</dbReference>
<feature type="binding site" evidence="4">
    <location>
        <position position="265"/>
    </location>
    <ligand>
        <name>Zn(2+)</name>
        <dbReference type="ChEBI" id="CHEBI:29105"/>
    </ligand>
</feature>
<proteinExistence type="inferred from homology"/>
<dbReference type="Gene3D" id="2.60.11.10">
    <property type="entry name" value="Cytochrome c oxidase, subunit Vb"/>
    <property type="match status" value="1"/>
</dbReference>
<dbReference type="Pfam" id="PF01215">
    <property type="entry name" value="COX5B"/>
    <property type="match status" value="1"/>
</dbReference>
<dbReference type="SUPFAM" id="SSF57802">
    <property type="entry name" value="Rubredoxin-like"/>
    <property type="match status" value="1"/>
</dbReference>
<keyword evidence="2 4" id="KW-0862">Zinc</keyword>
<reference evidence="5 6" key="1">
    <citation type="submission" date="2024-02" db="EMBL/GenBank/DDBJ databases">
        <title>High-quality chromosome-scale genome assembly of Pensacola bahiagrass (Paspalum notatum Flugge var. saurae).</title>
        <authorList>
            <person name="Vega J.M."/>
            <person name="Podio M."/>
            <person name="Orjuela J."/>
            <person name="Siena L.A."/>
            <person name="Pessino S.C."/>
            <person name="Combes M.C."/>
            <person name="Mariac C."/>
            <person name="Albertini E."/>
            <person name="Pupilli F."/>
            <person name="Ortiz J.P.A."/>
            <person name="Leblanc O."/>
        </authorList>
    </citation>
    <scope>NUCLEOTIDE SEQUENCE [LARGE SCALE GENOMIC DNA]</scope>
    <source>
        <strain evidence="5">R1</strain>
        <tissue evidence="5">Leaf</tissue>
    </source>
</reference>
<dbReference type="EMBL" id="CP144748">
    <property type="protein sequence ID" value="WVZ69736.1"/>
    <property type="molecule type" value="Genomic_DNA"/>
</dbReference>
<name>A0AAQ3TAX2_PASNO</name>
<organism evidence="5 6">
    <name type="scientific">Paspalum notatum var. saurae</name>
    <dbReference type="NCBI Taxonomy" id="547442"/>
    <lineage>
        <taxon>Eukaryota</taxon>
        <taxon>Viridiplantae</taxon>
        <taxon>Streptophyta</taxon>
        <taxon>Embryophyta</taxon>
        <taxon>Tracheophyta</taxon>
        <taxon>Spermatophyta</taxon>
        <taxon>Magnoliopsida</taxon>
        <taxon>Liliopsida</taxon>
        <taxon>Poales</taxon>
        <taxon>Poaceae</taxon>
        <taxon>PACMAD clade</taxon>
        <taxon>Panicoideae</taxon>
        <taxon>Andropogonodae</taxon>
        <taxon>Paspaleae</taxon>
        <taxon>Paspalinae</taxon>
        <taxon>Paspalum</taxon>
    </lineage>
</organism>
<dbReference type="PROSITE" id="PS51359">
    <property type="entry name" value="COX5B_2"/>
    <property type="match status" value="1"/>
</dbReference>
<evidence type="ECO:0000313" key="6">
    <source>
        <dbReference type="Proteomes" id="UP001341281"/>
    </source>
</evidence>
<keyword evidence="1 4" id="KW-0479">Metal-binding</keyword>
<comment type="similarity">
    <text evidence="3">Belongs to the cytochrome c oxidase subunit 5B (TC 3.D.4.11) family.</text>
</comment>
<dbReference type="InterPro" id="IPR002124">
    <property type="entry name" value="Cyt_c_oxidase_su5b"/>
</dbReference>
<keyword evidence="6" id="KW-1185">Reference proteome</keyword>
<evidence type="ECO:0000256" key="2">
    <source>
        <dbReference type="ARBA" id="ARBA00022833"/>
    </source>
</evidence>
<feature type="binding site" evidence="4">
    <location>
        <position position="274"/>
    </location>
    <ligand>
        <name>Zn(2+)</name>
        <dbReference type="ChEBI" id="CHEBI:29105"/>
    </ligand>
</feature>
<dbReference type="AlphaFoldDB" id="A0AAQ3TAX2"/>
<accession>A0AAQ3TAX2</accession>
<evidence type="ECO:0000256" key="1">
    <source>
        <dbReference type="ARBA" id="ARBA00022723"/>
    </source>
</evidence>
<sequence>MGTTSTSTRVDNLVEYLSQFNCQKVAPTSRAEVTVLRLSDCSRCTELFFYCERFFHTCRLARLLAMLQRARPAHSPSHSPRPNPARPSYARATLDVLPPTPVPQYPTPYFFSTPASVSIPGSNRIEPISISAAAAAAAEGESERARPRPPTTTMWRRVQTLAPALRWAAAAATAAPTAPAASVARAAPLSSAAAAFRRTSPLFSEDKPARVEDVVPIATGLEREELEAELKGEKRFDMDPLIGPFGTKEEPAVVESYYNKRIVGCSGGEGEDEHDVVWFWLKKDEPHECPVCSQYFVLKVIGDGGDPDGHDDDDDGHH</sequence>
<dbReference type="FunFam" id="2.60.11.10:FF:000002">
    <property type="entry name" value="Cytochrome c oxidase subunit Vb"/>
    <property type="match status" value="1"/>
</dbReference>
<dbReference type="GO" id="GO:0046872">
    <property type="term" value="F:metal ion binding"/>
    <property type="evidence" value="ECO:0007669"/>
    <property type="project" value="UniProtKB-KW"/>
</dbReference>
<evidence type="ECO:0008006" key="7">
    <source>
        <dbReference type="Google" id="ProtNLM"/>
    </source>
</evidence>
<protein>
    <recommendedName>
        <fullName evidence="7">Cytochrome c oxidase subunit Vb</fullName>
    </recommendedName>
</protein>
<dbReference type="InterPro" id="IPR036972">
    <property type="entry name" value="Cyt_c_oxidase_su5b_sf"/>
</dbReference>
<dbReference type="CDD" id="cd00924">
    <property type="entry name" value="Cyt_c_Oxidase_Vb"/>
    <property type="match status" value="1"/>
</dbReference>
<dbReference type="GO" id="GO:0006123">
    <property type="term" value="P:mitochondrial electron transport, cytochrome c to oxygen"/>
    <property type="evidence" value="ECO:0007669"/>
    <property type="project" value="InterPro"/>
</dbReference>
<feature type="binding site" evidence="4">
    <location>
        <position position="292"/>
    </location>
    <ligand>
        <name>Zn(2+)</name>
        <dbReference type="ChEBI" id="CHEBI:29105"/>
    </ligand>
</feature>
<dbReference type="PANTHER" id="PTHR10122">
    <property type="entry name" value="CYTOCHROME C OXIDASE SUBUNIT 5B, MITOCHONDRIAL"/>
    <property type="match status" value="1"/>
</dbReference>
<evidence type="ECO:0000256" key="4">
    <source>
        <dbReference type="PIRSR" id="PIRSR602124-2"/>
    </source>
</evidence>
<evidence type="ECO:0000313" key="5">
    <source>
        <dbReference type="EMBL" id="WVZ69736.1"/>
    </source>
</evidence>
<dbReference type="GO" id="GO:0045277">
    <property type="term" value="C:respiratory chain complex IV"/>
    <property type="evidence" value="ECO:0007669"/>
    <property type="project" value="InterPro"/>
</dbReference>